<evidence type="ECO:0000256" key="1">
    <source>
        <dbReference type="ARBA" id="ARBA00010617"/>
    </source>
</evidence>
<keyword evidence="2" id="KW-0503">Monooxygenase</keyword>
<comment type="caution">
    <text evidence="3">The sequence shown here is derived from an EMBL/GenBank/DDBJ whole genome shotgun (WGS) entry which is preliminary data.</text>
</comment>
<evidence type="ECO:0000313" key="3">
    <source>
        <dbReference type="EMBL" id="MED6190168.1"/>
    </source>
</evidence>
<keyword evidence="2" id="KW-0560">Oxidoreductase</keyword>
<dbReference type="SUPFAM" id="SSF48264">
    <property type="entry name" value="Cytochrome P450"/>
    <property type="match status" value="1"/>
</dbReference>
<dbReference type="InterPro" id="IPR036396">
    <property type="entry name" value="Cyt_P450_sf"/>
</dbReference>
<dbReference type="PANTHER" id="PTHR47950">
    <property type="entry name" value="CYTOCHROME P450, FAMILY 76, SUBFAMILY C, POLYPEPTIDE 5-RELATED"/>
    <property type="match status" value="1"/>
</dbReference>
<evidence type="ECO:0000313" key="4">
    <source>
        <dbReference type="Proteomes" id="UP001341840"/>
    </source>
</evidence>
<dbReference type="PANTHER" id="PTHR47950:SF30">
    <property type="entry name" value="CYTOCHROME P450 FAMILY PROTEIN"/>
    <property type="match status" value="1"/>
</dbReference>
<gene>
    <name evidence="3" type="ORF">PIB30_103077</name>
</gene>
<dbReference type="InterPro" id="IPR017972">
    <property type="entry name" value="Cyt_P450_CS"/>
</dbReference>
<dbReference type="Proteomes" id="UP001341840">
    <property type="component" value="Unassembled WGS sequence"/>
</dbReference>
<dbReference type="PRINTS" id="PR00463">
    <property type="entry name" value="EP450I"/>
</dbReference>
<keyword evidence="2" id="KW-0479">Metal-binding</keyword>
<dbReference type="InterPro" id="IPR002401">
    <property type="entry name" value="Cyt_P450_E_grp-I"/>
</dbReference>
<evidence type="ECO:0000256" key="2">
    <source>
        <dbReference type="RuleBase" id="RU000461"/>
    </source>
</evidence>
<keyword evidence="4" id="KW-1185">Reference proteome</keyword>
<comment type="similarity">
    <text evidence="1 2">Belongs to the cytochrome P450 family.</text>
</comment>
<dbReference type="Pfam" id="PF00067">
    <property type="entry name" value="p450"/>
    <property type="match status" value="1"/>
</dbReference>
<keyword evidence="2" id="KW-0349">Heme</keyword>
<sequence length="118" mass="13192">MAVGNIAVSCSVCGFTVPKNSQVWVNVWAIGRDSSIWTNPIEFVPERFLESETDFQGRDFELIPFGAGRRMCPGLPLAYRGVHIVLASLLHGYDWKVANLNEQKEEGLDMSEKYGLTL</sequence>
<feature type="non-terminal residue" evidence="3">
    <location>
        <position position="118"/>
    </location>
</feature>
<organism evidence="3 4">
    <name type="scientific">Stylosanthes scabra</name>
    <dbReference type="NCBI Taxonomy" id="79078"/>
    <lineage>
        <taxon>Eukaryota</taxon>
        <taxon>Viridiplantae</taxon>
        <taxon>Streptophyta</taxon>
        <taxon>Embryophyta</taxon>
        <taxon>Tracheophyta</taxon>
        <taxon>Spermatophyta</taxon>
        <taxon>Magnoliopsida</taxon>
        <taxon>eudicotyledons</taxon>
        <taxon>Gunneridae</taxon>
        <taxon>Pentapetalae</taxon>
        <taxon>rosids</taxon>
        <taxon>fabids</taxon>
        <taxon>Fabales</taxon>
        <taxon>Fabaceae</taxon>
        <taxon>Papilionoideae</taxon>
        <taxon>50 kb inversion clade</taxon>
        <taxon>dalbergioids sensu lato</taxon>
        <taxon>Dalbergieae</taxon>
        <taxon>Pterocarpus clade</taxon>
        <taxon>Stylosanthes</taxon>
    </lineage>
</organism>
<dbReference type="InterPro" id="IPR001128">
    <property type="entry name" value="Cyt_P450"/>
</dbReference>
<reference evidence="3 4" key="1">
    <citation type="journal article" date="2023" name="Plants (Basel)">
        <title>Bridging the Gap: Combining Genomics and Transcriptomics Approaches to Understand Stylosanthes scabra, an Orphan Legume from the Brazilian Caatinga.</title>
        <authorList>
            <person name="Ferreira-Neto J.R.C."/>
            <person name="da Silva M.D."/>
            <person name="Binneck E."/>
            <person name="de Melo N.F."/>
            <person name="da Silva R.H."/>
            <person name="de Melo A.L.T.M."/>
            <person name="Pandolfi V."/>
            <person name="Bustamante F.O."/>
            <person name="Brasileiro-Vidal A.C."/>
            <person name="Benko-Iseppon A.M."/>
        </authorList>
    </citation>
    <scope>NUCLEOTIDE SEQUENCE [LARGE SCALE GENOMIC DNA]</scope>
    <source>
        <tissue evidence="3">Leaves</tissue>
    </source>
</reference>
<proteinExistence type="inferred from homology"/>
<name>A0ABU6WZJ9_9FABA</name>
<keyword evidence="2" id="KW-0408">Iron</keyword>
<dbReference type="EMBL" id="JASCZI010184525">
    <property type="protein sequence ID" value="MED6190168.1"/>
    <property type="molecule type" value="Genomic_DNA"/>
</dbReference>
<protein>
    <submittedName>
        <fullName evidence="3">Uncharacterized protein</fullName>
    </submittedName>
</protein>
<dbReference type="PROSITE" id="PS00086">
    <property type="entry name" value="CYTOCHROME_P450"/>
    <property type="match status" value="1"/>
</dbReference>
<dbReference type="Gene3D" id="1.10.630.10">
    <property type="entry name" value="Cytochrome P450"/>
    <property type="match status" value="1"/>
</dbReference>
<accession>A0ABU6WZJ9</accession>